<reference evidence="2" key="2">
    <citation type="journal article" date="2015" name="Data Brief">
        <title>Shoot transcriptome of the giant reed, Arundo donax.</title>
        <authorList>
            <person name="Barrero R.A."/>
            <person name="Guerrero F.D."/>
            <person name="Moolhuijzen P."/>
            <person name="Goolsby J.A."/>
            <person name="Tidwell J."/>
            <person name="Bellgard S.E."/>
            <person name="Bellgard M.I."/>
        </authorList>
    </citation>
    <scope>NUCLEOTIDE SEQUENCE</scope>
    <source>
        <tissue evidence="2">Shoot tissue taken approximately 20 cm above the soil surface</tissue>
    </source>
</reference>
<proteinExistence type="predicted"/>
<name>A0A0A9F551_ARUDO</name>
<evidence type="ECO:0000313" key="2">
    <source>
        <dbReference type="EMBL" id="JAE08100.1"/>
    </source>
</evidence>
<sequence length="70" mass="7354">MHVHPRKGQPYVGVDHHRANPMPIDAPAGEEPLAACPSQVQGGWRLPYFGGGRLAAAGRPNGSCGGGERR</sequence>
<evidence type="ECO:0000256" key="1">
    <source>
        <dbReference type="SAM" id="MobiDB-lite"/>
    </source>
</evidence>
<reference evidence="2" key="1">
    <citation type="submission" date="2014-09" db="EMBL/GenBank/DDBJ databases">
        <authorList>
            <person name="Magalhaes I.L.F."/>
            <person name="Oliveira U."/>
            <person name="Santos F.R."/>
            <person name="Vidigal T.H.D.A."/>
            <person name="Brescovit A.D."/>
            <person name="Santos A.J."/>
        </authorList>
    </citation>
    <scope>NUCLEOTIDE SEQUENCE</scope>
    <source>
        <tissue evidence="2">Shoot tissue taken approximately 20 cm above the soil surface</tissue>
    </source>
</reference>
<protein>
    <submittedName>
        <fullName evidence="2">Uncharacterized protein</fullName>
    </submittedName>
</protein>
<organism evidence="2">
    <name type="scientific">Arundo donax</name>
    <name type="common">Giant reed</name>
    <name type="synonym">Donax arundinaceus</name>
    <dbReference type="NCBI Taxonomy" id="35708"/>
    <lineage>
        <taxon>Eukaryota</taxon>
        <taxon>Viridiplantae</taxon>
        <taxon>Streptophyta</taxon>
        <taxon>Embryophyta</taxon>
        <taxon>Tracheophyta</taxon>
        <taxon>Spermatophyta</taxon>
        <taxon>Magnoliopsida</taxon>
        <taxon>Liliopsida</taxon>
        <taxon>Poales</taxon>
        <taxon>Poaceae</taxon>
        <taxon>PACMAD clade</taxon>
        <taxon>Arundinoideae</taxon>
        <taxon>Arundineae</taxon>
        <taxon>Arundo</taxon>
    </lineage>
</organism>
<dbReference type="EMBL" id="GBRH01189796">
    <property type="protein sequence ID" value="JAE08100.1"/>
    <property type="molecule type" value="Transcribed_RNA"/>
</dbReference>
<feature type="region of interest" description="Disordered" evidence="1">
    <location>
        <begin position="1"/>
        <end position="35"/>
    </location>
</feature>
<dbReference type="AlphaFoldDB" id="A0A0A9F551"/>
<accession>A0A0A9F551</accession>